<name>C7M266_ACIFD</name>
<evidence type="ECO:0000313" key="2">
    <source>
        <dbReference type="Proteomes" id="UP000000771"/>
    </source>
</evidence>
<dbReference type="KEGG" id="afo:Afer_0195"/>
<dbReference type="eggNOG" id="ENOG5031DGG">
    <property type="taxonomic scope" value="Bacteria"/>
</dbReference>
<sequence>MSAGPFVRDGDVVVVVLSAQARDVVSRSLELVAGIVASGREEAWRVAPPLYDDPLLEAEASLASRGDAGGTLDEAQSLIGRWAKRVRDVERLDLDAADEFMRALNFGRLVLAETRSVTDDRGLLDLFAWLIEALVEALLEG</sequence>
<protein>
    <submittedName>
        <fullName evidence="1">Uncharacterized protein</fullName>
    </submittedName>
</protein>
<dbReference type="STRING" id="525909.Afer_0195"/>
<dbReference type="Proteomes" id="UP000000771">
    <property type="component" value="Chromosome"/>
</dbReference>
<dbReference type="OrthoDB" id="3268479at2"/>
<reference evidence="1 2" key="1">
    <citation type="journal article" date="2009" name="Stand. Genomic Sci.">
        <title>Complete genome sequence of Acidimicrobium ferrooxidans type strain (ICP).</title>
        <authorList>
            <person name="Clum A."/>
            <person name="Nolan M."/>
            <person name="Lang E."/>
            <person name="Glavina Del Rio T."/>
            <person name="Tice H."/>
            <person name="Copeland A."/>
            <person name="Cheng J.F."/>
            <person name="Lucas S."/>
            <person name="Chen F."/>
            <person name="Bruce D."/>
            <person name="Goodwin L."/>
            <person name="Pitluck S."/>
            <person name="Ivanova N."/>
            <person name="Mavrommatis K."/>
            <person name="Mikhailova N."/>
            <person name="Pati A."/>
            <person name="Chen A."/>
            <person name="Palaniappan K."/>
            <person name="Goker M."/>
            <person name="Spring S."/>
            <person name="Land M."/>
            <person name="Hauser L."/>
            <person name="Chang Y.J."/>
            <person name="Jeffries C.C."/>
            <person name="Chain P."/>
            <person name="Bristow J."/>
            <person name="Eisen J.A."/>
            <person name="Markowitz V."/>
            <person name="Hugenholtz P."/>
            <person name="Kyrpides N.C."/>
            <person name="Klenk H.P."/>
            <person name="Lapidus A."/>
        </authorList>
    </citation>
    <scope>NUCLEOTIDE SEQUENCE [LARGE SCALE GENOMIC DNA]</scope>
    <source>
        <strain evidence="2">DSM 10331 / JCM 15462 / NBRC 103882 / ICP</strain>
    </source>
</reference>
<dbReference type="HOGENOM" id="CLU_1821182_0_0_11"/>
<dbReference type="AlphaFoldDB" id="C7M266"/>
<evidence type="ECO:0000313" key="1">
    <source>
        <dbReference type="EMBL" id="ACU53164.1"/>
    </source>
</evidence>
<organism evidence="1 2">
    <name type="scientific">Acidimicrobium ferrooxidans (strain DSM 10331 / JCM 15462 / NBRC 103882 / ICP)</name>
    <dbReference type="NCBI Taxonomy" id="525909"/>
    <lineage>
        <taxon>Bacteria</taxon>
        <taxon>Bacillati</taxon>
        <taxon>Actinomycetota</taxon>
        <taxon>Acidimicrobiia</taxon>
        <taxon>Acidimicrobiales</taxon>
        <taxon>Acidimicrobiaceae</taxon>
        <taxon>Acidimicrobium</taxon>
    </lineage>
</organism>
<accession>C7M266</accession>
<dbReference type="RefSeq" id="WP_015797669.1">
    <property type="nucleotide sequence ID" value="NC_013124.1"/>
</dbReference>
<dbReference type="EMBL" id="CP001631">
    <property type="protein sequence ID" value="ACU53164.1"/>
    <property type="molecule type" value="Genomic_DNA"/>
</dbReference>
<proteinExistence type="predicted"/>
<keyword evidence="2" id="KW-1185">Reference proteome</keyword>
<gene>
    <name evidence="1" type="ordered locus">Afer_0195</name>
</gene>